<dbReference type="Pfam" id="PF07654">
    <property type="entry name" value="C1-set"/>
    <property type="match status" value="3"/>
</dbReference>
<dbReference type="InterPro" id="IPR036179">
    <property type="entry name" value="Ig-like_dom_sf"/>
</dbReference>
<dbReference type="SMART" id="SM00407">
    <property type="entry name" value="IGc1"/>
    <property type="match status" value="2"/>
</dbReference>
<feature type="domain" description="Ig-like" evidence="2">
    <location>
        <begin position="11"/>
        <end position="108"/>
    </location>
</feature>
<feature type="domain" description="Ig-like" evidence="2">
    <location>
        <begin position="117"/>
        <end position="214"/>
    </location>
</feature>
<dbReference type="CDD" id="cd05768">
    <property type="entry name" value="IgC1_CH3_IgAGD_CH4_IgAEM"/>
    <property type="match status" value="1"/>
</dbReference>
<dbReference type="Ensembl" id="ENSVKKT00000016448.1">
    <property type="protein sequence ID" value="ENSVKKP00000016068.1"/>
    <property type="gene ID" value="ENSVKKG00000010956.1"/>
</dbReference>
<name>A0A8D2L3D4_VARKO</name>
<proteinExistence type="predicted"/>
<keyword evidence="1" id="KW-0393">Immunoglobulin domain</keyword>
<evidence type="ECO:0000256" key="1">
    <source>
        <dbReference type="ARBA" id="ARBA00023319"/>
    </source>
</evidence>
<reference evidence="3" key="1">
    <citation type="submission" date="2025-08" db="UniProtKB">
        <authorList>
            <consortium name="Ensembl"/>
        </authorList>
    </citation>
    <scope>IDENTIFICATION</scope>
</reference>
<dbReference type="InterPro" id="IPR003597">
    <property type="entry name" value="Ig_C1-set"/>
</dbReference>
<evidence type="ECO:0000313" key="3">
    <source>
        <dbReference type="Ensembl" id="ENSVKKP00000016068.1"/>
    </source>
</evidence>
<evidence type="ECO:0000313" key="4">
    <source>
        <dbReference type="Proteomes" id="UP000694545"/>
    </source>
</evidence>
<dbReference type="PANTHER" id="PTHR23411">
    <property type="entry name" value="TAPASIN"/>
    <property type="match status" value="1"/>
</dbReference>
<dbReference type="AlphaFoldDB" id="A0A8D2L3D4"/>
<keyword evidence="4" id="KW-1185">Reference proteome</keyword>
<dbReference type="InterPro" id="IPR007110">
    <property type="entry name" value="Ig-like_dom"/>
</dbReference>
<accession>A0A8D2L3D4</accession>
<feature type="domain" description="Ig-like" evidence="2">
    <location>
        <begin position="340"/>
        <end position="441"/>
    </location>
</feature>
<dbReference type="PROSITE" id="PS50835">
    <property type="entry name" value="IG_LIKE"/>
    <property type="match status" value="4"/>
</dbReference>
<dbReference type="InterPro" id="IPR050380">
    <property type="entry name" value="Immune_Resp_Modulators"/>
</dbReference>
<reference evidence="3" key="2">
    <citation type="submission" date="2025-09" db="UniProtKB">
        <authorList>
            <consortium name="Ensembl"/>
        </authorList>
    </citation>
    <scope>IDENTIFICATION</scope>
</reference>
<dbReference type="Gene3D" id="2.60.40.10">
    <property type="entry name" value="Immunoglobulins"/>
    <property type="match status" value="4"/>
</dbReference>
<dbReference type="InterPro" id="IPR013783">
    <property type="entry name" value="Ig-like_fold"/>
</dbReference>
<protein>
    <recommendedName>
        <fullName evidence="2">Ig-like domain-containing protein</fullName>
    </recommendedName>
</protein>
<dbReference type="FunFam" id="2.60.40.10:FF:000463">
    <property type="entry name" value="Immunoglobulin heavy constant gamma 1"/>
    <property type="match status" value="1"/>
</dbReference>
<evidence type="ECO:0000259" key="2">
    <source>
        <dbReference type="PROSITE" id="PS50835"/>
    </source>
</evidence>
<dbReference type="Proteomes" id="UP000694545">
    <property type="component" value="Unplaced"/>
</dbReference>
<feature type="domain" description="Ig-like" evidence="2">
    <location>
        <begin position="222"/>
        <end position="315"/>
    </location>
</feature>
<sequence length="509" mass="57088">MIVTSASPAAPTLFPLIPSEDTSNSETVNIGCLAKDYLPQTITFVWNDRTNTSIGAANSMTFPPIFNPTGTYTTSTQASVPATDWNNMHPFYCNAEHSSGNKVKKVVRSTILIPIEPQMIVRAPPLKAFSSQYLNSTISCTAVHPCKQKTTLQWLREEVVVDSDFTTTKPIPDGNNNECRTISELVVLKSEWMADKRFSCHVQSESFNNTLEINKQSFCDCPDHTDDVRVETIRPSYAEMFQSSKAQLTCKVYGIPYSADISLLDITWTQGPEKKPLVTKMQPGIDNENDMQYVTATAEVCVTDWNSGEIFYCKADFPGVFPKPIERELRKHIGGTPSAPSVYLLPPPPEQVALKEKVTLTCFVKGFYPDDIFVQWMQNGQLLKPEEYYTSDPILESKMPEKYFIYSKLDISQNNWSNGDIWTCAVGHEALPVNVTQKTIDKNTGEIATPSVFRSQTRTCQKDSVFFHSFIVIIIKDLTFPSFFVKDILEGVMCSLALCFGHPVPFELN</sequence>
<dbReference type="SUPFAM" id="SSF48726">
    <property type="entry name" value="Immunoglobulin"/>
    <property type="match status" value="4"/>
</dbReference>
<organism evidence="3 4">
    <name type="scientific">Varanus komodoensis</name>
    <name type="common">Komodo dragon</name>
    <dbReference type="NCBI Taxonomy" id="61221"/>
    <lineage>
        <taxon>Eukaryota</taxon>
        <taxon>Metazoa</taxon>
        <taxon>Chordata</taxon>
        <taxon>Craniata</taxon>
        <taxon>Vertebrata</taxon>
        <taxon>Euteleostomi</taxon>
        <taxon>Lepidosauria</taxon>
        <taxon>Squamata</taxon>
        <taxon>Bifurcata</taxon>
        <taxon>Unidentata</taxon>
        <taxon>Episquamata</taxon>
        <taxon>Toxicofera</taxon>
        <taxon>Anguimorpha</taxon>
        <taxon>Paleoanguimorpha</taxon>
        <taxon>Varanoidea</taxon>
        <taxon>Varanidae</taxon>
        <taxon>Varanus</taxon>
    </lineage>
</organism>